<dbReference type="InterPro" id="IPR006626">
    <property type="entry name" value="PbH1"/>
</dbReference>
<dbReference type="Gene3D" id="2.60.40.1120">
    <property type="entry name" value="Carboxypeptidase-like, regulatory domain"/>
    <property type="match status" value="1"/>
</dbReference>
<dbReference type="InterPro" id="IPR012334">
    <property type="entry name" value="Pectin_lyas_fold"/>
</dbReference>
<dbReference type="InterPro" id="IPR011050">
    <property type="entry name" value="Pectin_lyase_fold/virulence"/>
</dbReference>
<feature type="domain" description="DUF11" evidence="1">
    <location>
        <begin position="1692"/>
        <end position="1815"/>
    </location>
</feature>
<accession>A0A411HM96</accession>
<dbReference type="OrthoDB" id="9815940at2"/>
<proteinExistence type="predicted"/>
<organism evidence="2 3">
    <name type="scientific">Pseudolysobacter antarcticus</name>
    <dbReference type="NCBI Taxonomy" id="2511995"/>
    <lineage>
        <taxon>Bacteria</taxon>
        <taxon>Pseudomonadati</taxon>
        <taxon>Pseudomonadota</taxon>
        <taxon>Gammaproteobacteria</taxon>
        <taxon>Lysobacterales</taxon>
        <taxon>Rhodanobacteraceae</taxon>
        <taxon>Pseudolysobacter</taxon>
    </lineage>
</organism>
<evidence type="ECO:0000313" key="2">
    <source>
        <dbReference type="EMBL" id="QBB71520.1"/>
    </source>
</evidence>
<dbReference type="KEGG" id="xbc:ELE36_14790"/>
<dbReference type="Gene3D" id="2.160.20.10">
    <property type="entry name" value="Single-stranded right-handed beta-helix, Pectin lyase-like"/>
    <property type="match status" value="2"/>
</dbReference>
<protein>
    <submittedName>
        <fullName evidence="2">DUF1565 domain-containing protein</fullName>
    </submittedName>
</protein>
<name>A0A411HM96_9GAMM</name>
<dbReference type="SUPFAM" id="SSF51126">
    <property type="entry name" value="Pectin lyase-like"/>
    <property type="match status" value="2"/>
</dbReference>
<evidence type="ECO:0000259" key="1">
    <source>
        <dbReference type="Pfam" id="PF01345"/>
    </source>
</evidence>
<dbReference type="InterPro" id="IPR001434">
    <property type="entry name" value="OmcB-like_DUF11"/>
</dbReference>
<reference evidence="2 3" key="1">
    <citation type="submission" date="2019-01" db="EMBL/GenBank/DDBJ databases">
        <title>Pseudolysobacter antarctica gen. nov., sp. nov., isolated from Fildes Peninsula, Antarctica.</title>
        <authorList>
            <person name="Wei Z."/>
            <person name="Peng F."/>
        </authorList>
    </citation>
    <scope>NUCLEOTIDE SEQUENCE [LARGE SCALE GENOMIC DNA]</scope>
    <source>
        <strain evidence="2 3">AQ6-296</strain>
    </source>
</reference>
<sequence length="1962" mass="200496">MEKTMKSLIRSKRHFSLCLIFVGAIFAVNGQAETISVAPLHGREVGPFIASQTTPAPAGGWQSSDDRLLNTSINGQGGWQSIDSPTRIDEEITAGIAHSGGHSWRVSNWFHSGYVNEILSPQFGSVGETTAINHDGAGATTQTALSNHVVYDFWFRSAAPDDAHPDPGSAVSTTISDAPGNRMTYLGMFDEAAGPGGPSGNGCPTNNGCFHVDAAEVVSGNDAAADGDASFVDHYSPALTRGVWYRAHIDATFVNGPGAVTTDPLLCPAATVCHTGNDQIHYQIFDVSGNVVFDTGNIGSWEAAYFDGRYGNTPGTTVASDYAGFRISGNADGGQQPYGTNSVTNRPHGVYIDDLSVLPAAGSSIKTSFDFDRYVATSGNDSGPCNVQASPCKTITYAIAQANPYDTIHVAAGRYAENSSSGENLVINKSVAIEGAQVGIDARTRNVGDLAETILVPAVIDASLTLDSLNSSAVVTIAADGVSLDGLIVDGDNPSLNSSVGGNPLNLNGSNPDAAAGMFASGSGITVQNVVLRNLPGAGVFAYMDSGVGGDNRIQLNRFSNITNPSTWGLGIYAGYNFYAQISDNLMDQVRIGMQIENNSSANTGAQAPAVLRNEIHATRTGIFHNLFYGSASTYTFSDNTVIAALNAAQTGQWNGMQIESMGSAQTVVINNNHIDGSALANTRIRTGYVLNNWASSLSATTAIDGGSVSNVDAGVLATDATNFTGPVNGALVQNIAFSNITLGAIYIEDTNEVAGSPVISIGTGNTFTGVNYKLALSGAAASASFSGISGVDTVLVRGAKNYLFGKLNSGPCSAAQCTASNTLINSGIAAVTAGGTVFIEQGTFDQMPTLGAGKNGVRITSADSANPAVLTRLTGGPNQPVLLVNGVKNIAIDHLNFSVDKKHAAEGILANGAIDGLNIHDNHIVQTASSTSGTASYKYTNGISINIDPGHNSLGLSQSDGQNATISNNTISASTTPNATTFRAGIAMDRGVGTITGNTSVGLNHDAIVRFANTVVGGPTALVISGNAFNGGGLEFDAPTLGVAPITISNNVITASPGSAALGLTQTQLEADISILRLIDNSQSVPVTISNNQLLGYAKGYRGATVQNFPQTTFTGNTFTPLAGATDFVSLVVSNKNINQNTPPQAPYPMSVTVLRNNFNGSGVNGAGRAVEFIDDNDANGTAAFGALLFGSSQAADANLFDPAQQLYFNLLNQQCDTNLNVVGTWPGGVAPLCTFLDYNDVNAPGGIANTQVRPFRVNVEATNNQFGGVFPASMDVTQRAALFARTYDVNDNAALGLVNYGLGAGVVLKLDGPLTNVQASVPTVFTGEVANSGPALTENSVVHLAISSDRAGGIQLSDISAEYYDASSSSFQPLPLTLSGGALVVDYGPVGGFAIPQGYDLTTPFRYTFHYANGASGTNYTAAGSVVGVTTHTVYAVDSHSTNVVQSASRIGLTLAGPQTANVATPITGYSARILNAGGAATENVLVHFVISRSGGIGANDLVVQYFDGSAYQPIPLVLCNGNTQLCGTFGPPTGFPIGVGYDATTQLQLSYAKSGAFQVIATVDGISSTNYATASLLVNVNPGPATNIAAFGPTSFSGIAGAALATAPAVIATDAGGNPVAGVSVTFATGSNSGSVTGATQITNASGIASVGAWTLSADPNASDTLSATATGLGGSPVNFSATGSAQYDLAVAITPSRDYVQYGHTLNYVVVLTNSGPSNASGISVQDSLASASNIGSTSTFCVGSSGAVCATTSGNLSDSNVSVPAGGSVTYVVSTSVLNSPGLVSDQVADTVTITAAHDSNPVNNTATAATVQVVIFRNGLESGGDGALNTAAEFAEAGSLDDVGSLTLNSPQISSASAMPATWFKAIDASGRETFRVEVVQLAGTLQLRVVSIAANGEESRSAWSDLASSVTHLALALSSGKSSQPIQAMLVGGTTDLAMPLPTWAKLPLTLFIRQ</sequence>
<dbReference type="Pfam" id="PF01345">
    <property type="entry name" value="DUF11"/>
    <property type="match status" value="1"/>
</dbReference>
<dbReference type="NCBIfam" id="TIGR01451">
    <property type="entry name" value="B_ant_repeat"/>
    <property type="match status" value="1"/>
</dbReference>
<dbReference type="InterPro" id="IPR047589">
    <property type="entry name" value="DUF11_rpt"/>
</dbReference>
<dbReference type="Proteomes" id="UP000291562">
    <property type="component" value="Chromosome"/>
</dbReference>
<gene>
    <name evidence="2" type="ORF">ELE36_14790</name>
</gene>
<keyword evidence="3" id="KW-1185">Reference proteome</keyword>
<dbReference type="EMBL" id="CP035704">
    <property type="protein sequence ID" value="QBB71520.1"/>
    <property type="molecule type" value="Genomic_DNA"/>
</dbReference>
<dbReference type="SMART" id="SM00710">
    <property type="entry name" value="PbH1"/>
    <property type="match status" value="13"/>
</dbReference>
<evidence type="ECO:0000313" key="3">
    <source>
        <dbReference type="Proteomes" id="UP000291562"/>
    </source>
</evidence>